<sequence>MNGHNTGTHDSVVVAVEFKNKITSISSIPEIEIAGYFAHLNVSSSKIPDLMPRWRLPCLGITVIGHLVTFYAVISLGHRYRLVTLTPTLSCIPSASSTTDRTNLYRAFAAASVLEMHICADIQRVQSSQSPPIPSMNWRLPAVAQLLKYPPHDVESRYFQFEIIVDRRSDPTRLLFLARTPEGKTIVIKFTRQYCAKLHALCADLGYAPQLHAFERLPGGRYGIAMEYISDATPLYNLSRAHPEREHWYKEIRRVMTAFHAEGLVHGDLRDVNILVYGKSRVLLVDFDWGGQDGVAVYPRWKLHPDLRNGRQHRDLKIRKEDDERILESALSITS</sequence>
<dbReference type="InterPro" id="IPR011009">
    <property type="entry name" value="Kinase-like_dom_sf"/>
</dbReference>
<evidence type="ECO:0000256" key="6">
    <source>
        <dbReference type="ARBA" id="ARBA00022840"/>
    </source>
</evidence>
<evidence type="ECO:0000256" key="7">
    <source>
        <dbReference type="ARBA" id="ARBA00047899"/>
    </source>
</evidence>
<evidence type="ECO:0000256" key="1">
    <source>
        <dbReference type="ARBA" id="ARBA00012513"/>
    </source>
</evidence>
<keyword evidence="4" id="KW-0547">Nucleotide-binding</keyword>
<feature type="domain" description="RIO-type" evidence="10">
    <location>
        <begin position="224"/>
        <end position="287"/>
    </location>
</feature>
<evidence type="ECO:0000256" key="8">
    <source>
        <dbReference type="ARBA" id="ARBA00048679"/>
    </source>
</evidence>
<feature type="transmembrane region" description="Helical" evidence="9">
    <location>
        <begin position="54"/>
        <end position="74"/>
    </location>
</feature>
<evidence type="ECO:0000256" key="2">
    <source>
        <dbReference type="ARBA" id="ARBA00022527"/>
    </source>
</evidence>
<dbReference type="AlphaFoldDB" id="A0A9W8MTE9"/>
<comment type="caution">
    <text evidence="11">The sequence shown here is derived from an EMBL/GenBank/DDBJ whole genome shotgun (WGS) entry which is preliminary data.</text>
</comment>
<keyword evidence="9" id="KW-0812">Transmembrane</keyword>
<dbReference type="EMBL" id="JANKHO010000818">
    <property type="protein sequence ID" value="KAJ3505994.1"/>
    <property type="molecule type" value="Genomic_DNA"/>
</dbReference>
<reference evidence="11" key="1">
    <citation type="submission" date="2022-07" db="EMBL/GenBank/DDBJ databases">
        <title>Genome Sequence of Agrocybe chaxingu.</title>
        <authorList>
            <person name="Buettner E."/>
        </authorList>
    </citation>
    <scope>NUCLEOTIDE SEQUENCE</scope>
    <source>
        <strain evidence="11">MP-N11</strain>
    </source>
</reference>
<dbReference type="Gene3D" id="1.10.510.10">
    <property type="entry name" value="Transferase(Phosphotransferase) domain 1"/>
    <property type="match status" value="1"/>
</dbReference>
<comment type="catalytic activity">
    <reaction evidence="7">
        <text>L-threonyl-[protein] + ATP = O-phospho-L-threonyl-[protein] + ADP + H(+)</text>
        <dbReference type="Rhea" id="RHEA:46608"/>
        <dbReference type="Rhea" id="RHEA-COMP:11060"/>
        <dbReference type="Rhea" id="RHEA-COMP:11605"/>
        <dbReference type="ChEBI" id="CHEBI:15378"/>
        <dbReference type="ChEBI" id="CHEBI:30013"/>
        <dbReference type="ChEBI" id="CHEBI:30616"/>
        <dbReference type="ChEBI" id="CHEBI:61977"/>
        <dbReference type="ChEBI" id="CHEBI:456216"/>
        <dbReference type="EC" id="2.7.11.1"/>
    </reaction>
</comment>
<dbReference type="GO" id="GO:0005524">
    <property type="term" value="F:ATP binding"/>
    <property type="evidence" value="ECO:0007669"/>
    <property type="project" value="UniProtKB-KW"/>
</dbReference>
<evidence type="ECO:0000313" key="11">
    <source>
        <dbReference type="EMBL" id="KAJ3505994.1"/>
    </source>
</evidence>
<comment type="catalytic activity">
    <reaction evidence="8">
        <text>L-seryl-[protein] + ATP = O-phospho-L-seryl-[protein] + ADP + H(+)</text>
        <dbReference type="Rhea" id="RHEA:17989"/>
        <dbReference type="Rhea" id="RHEA-COMP:9863"/>
        <dbReference type="Rhea" id="RHEA-COMP:11604"/>
        <dbReference type="ChEBI" id="CHEBI:15378"/>
        <dbReference type="ChEBI" id="CHEBI:29999"/>
        <dbReference type="ChEBI" id="CHEBI:30616"/>
        <dbReference type="ChEBI" id="CHEBI:83421"/>
        <dbReference type="ChEBI" id="CHEBI:456216"/>
        <dbReference type="EC" id="2.7.11.1"/>
    </reaction>
</comment>
<evidence type="ECO:0000256" key="4">
    <source>
        <dbReference type="ARBA" id="ARBA00022741"/>
    </source>
</evidence>
<dbReference type="EC" id="2.7.11.1" evidence="1"/>
<dbReference type="Pfam" id="PF01163">
    <property type="entry name" value="RIO1"/>
    <property type="match status" value="1"/>
</dbReference>
<evidence type="ECO:0000259" key="10">
    <source>
        <dbReference type="Pfam" id="PF01163"/>
    </source>
</evidence>
<keyword evidence="9" id="KW-0472">Membrane</keyword>
<keyword evidence="2" id="KW-0723">Serine/threonine-protein kinase</keyword>
<accession>A0A9W8MTE9</accession>
<dbReference type="SUPFAM" id="SSF56112">
    <property type="entry name" value="Protein kinase-like (PK-like)"/>
    <property type="match status" value="1"/>
</dbReference>
<keyword evidence="6" id="KW-0067">ATP-binding</keyword>
<gene>
    <name evidence="11" type="ORF">NLJ89_g7118</name>
</gene>
<name>A0A9W8MTE9_9AGAR</name>
<proteinExistence type="predicted"/>
<keyword evidence="3" id="KW-0808">Transferase</keyword>
<evidence type="ECO:0000256" key="3">
    <source>
        <dbReference type="ARBA" id="ARBA00022679"/>
    </source>
</evidence>
<dbReference type="GO" id="GO:0004674">
    <property type="term" value="F:protein serine/threonine kinase activity"/>
    <property type="evidence" value="ECO:0007669"/>
    <property type="project" value="UniProtKB-KW"/>
</dbReference>
<dbReference type="InterPro" id="IPR018934">
    <property type="entry name" value="RIO_dom"/>
</dbReference>
<evidence type="ECO:0000256" key="9">
    <source>
        <dbReference type="SAM" id="Phobius"/>
    </source>
</evidence>
<keyword evidence="12" id="KW-1185">Reference proteome</keyword>
<keyword evidence="9" id="KW-1133">Transmembrane helix</keyword>
<evidence type="ECO:0000256" key="5">
    <source>
        <dbReference type="ARBA" id="ARBA00022777"/>
    </source>
</evidence>
<evidence type="ECO:0000313" key="12">
    <source>
        <dbReference type="Proteomes" id="UP001148786"/>
    </source>
</evidence>
<protein>
    <recommendedName>
        <fullName evidence="1">non-specific serine/threonine protein kinase</fullName>
        <ecNumber evidence="1">2.7.11.1</ecNumber>
    </recommendedName>
</protein>
<dbReference type="Proteomes" id="UP001148786">
    <property type="component" value="Unassembled WGS sequence"/>
</dbReference>
<organism evidence="11 12">
    <name type="scientific">Agrocybe chaxingu</name>
    <dbReference type="NCBI Taxonomy" id="84603"/>
    <lineage>
        <taxon>Eukaryota</taxon>
        <taxon>Fungi</taxon>
        <taxon>Dikarya</taxon>
        <taxon>Basidiomycota</taxon>
        <taxon>Agaricomycotina</taxon>
        <taxon>Agaricomycetes</taxon>
        <taxon>Agaricomycetidae</taxon>
        <taxon>Agaricales</taxon>
        <taxon>Agaricineae</taxon>
        <taxon>Strophariaceae</taxon>
        <taxon>Agrocybe</taxon>
    </lineage>
</organism>
<dbReference type="OrthoDB" id="3261131at2759"/>
<keyword evidence="5" id="KW-0418">Kinase</keyword>